<feature type="transmembrane region" description="Helical" evidence="9">
    <location>
        <begin position="27"/>
        <end position="45"/>
    </location>
</feature>
<accession>A0A3B1C566</accession>
<evidence type="ECO:0000313" key="10">
    <source>
        <dbReference type="EMBL" id="VAX18988.1"/>
    </source>
</evidence>
<dbReference type="InterPro" id="IPR003849">
    <property type="entry name" value="Preprotein_translocase_YajC"/>
</dbReference>
<keyword evidence="3" id="KW-1003">Cell membrane</keyword>
<keyword evidence="8 9" id="KW-0472">Membrane</keyword>
<dbReference type="GO" id="GO:0015031">
    <property type="term" value="P:protein transport"/>
    <property type="evidence" value="ECO:0007669"/>
    <property type="project" value="UniProtKB-KW"/>
</dbReference>
<dbReference type="PRINTS" id="PR01853">
    <property type="entry name" value="YAJCTRNLCASE"/>
</dbReference>
<evidence type="ECO:0000256" key="3">
    <source>
        <dbReference type="ARBA" id="ARBA00022475"/>
    </source>
</evidence>
<dbReference type="AlphaFoldDB" id="A0A3B1C566"/>
<evidence type="ECO:0000256" key="8">
    <source>
        <dbReference type="ARBA" id="ARBA00023136"/>
    </source>
</evidence>
<dbReference type="GO" id="GO:0005886">
    <property type="term" value="C:plasma membrane"/>
    <property type="evidence" value="ECO:0007669"/>
    <property type="project" value="UniProtKB-SubCell"/>
</dbReference>
<protein>
    <submittedName>
        <fullName evidence="10">Protein translocase subunit YajC</fullName>
    </submittedName>
</protein>
<evidence type="ECO:0000256" key="5">
    <source>
        <dbReference type="ARBA" id="ARBA00022927"/>
    </source>
</evidence>
<evidence type="ECO:0000256" key="1">
    <source>
        <dbReference type="ARBA" id="ARBA00004162"/>
    </source>
</evidence>
<name>A0A3B1C566_9ZZZZ</name>
<sequence>MKYYLILQKMASMSPAPEGAPDTGGHAFVMIAFYLGLFGIFYLLLIRPQMKRNKETRVMQEELKKGDQIVTTGGIYGTIYKMKDDVITLEVSEGVRIKMQKSAIGDRVKESENSGEKK</sequence>
<evidence type="ECO:0000256" key="6">
    <source>
        <dbReference type="ARBA" id="ARBA00022989"/>
    </source>
</evidence>
<dbReference type="EMBL" id="UOGE01000037">
    <property type="protein sequence ID" value="VAX18988.1"/>
    <property type="molecule type" value="Genomic_DNA"/>
</dbReference>
<evidence type="ECO:0000256" key="2">
    <source>
        <dbReference type="ARBA" id="ARBA00022448"/>
    </source>
</evidence>
<keyword evidence="6 9" id="KW-1133">Transmembrane helix</keyword>
<keyword evidence="7" id="KW-0811">Translocation</keyword>
<keyword evidence="4 9" id="KW-0812">Transmembrane</keyword>
<comment type="subcellular location">
    <subcellularLocation>
        <location evidence="1">Cell membrane</location>
        <topology evidence="1">Single-pass membrane protein</topology>
    </subcellularLocation>
</comment>
<evidence type="ECO:0000256" key="7">
    <source>
        <dbReference type="ARBA" id="ARBA00023010"/>
    </source>
</evidence>
<dbReference type="Pfam" id="PF02699">
    <property type="entry name" value="YajC"/>
    <property type="match status" value="1"/>
</dbReference>
<dbReference type="PANTHER" id="PTHR33909:SF1">
    <property type="entry name" value="SEC TRANSLOCON ACCESSORY COMPLEX SUBUNIT YAJC"/>
    <property type="match status" value="1"/>
</dbReference>
<keyword evidence="5" id="KW-0653">Protein transport</keyword>
<reference evidence="10" key="1">
    <citation type="submission" date="2018-06" db="EMBL/GenBank/DDBJ databases">
        <authorList>
            <person name="Zhirakovskaya E."/>
        </authorList>
    </citation>
    <scope>NUCLEOTIDE SEQUENCE</scope>
</reference>
<evidence type="ECO:0000256" key="9">
    <source>
        <dbReference type="SAM" id="Phobius"/>
    </source>
</evidence>
<dbReference type="NCBIfam" id="TIGR00739">
    <property type="entry name" value="yajC"/>
    <property type="match status" value="1"/>
</dbReference>
<proteinExistence type="predicted"/>
<dbReference type="SMART" id="SM01323">
    <property type="entry name" value="YajC"/>
    <property type="match status" value="1"/>
</dbReference>
<evidence type="ECO:0000256" key="4">
    <source>
        <dbReference type="ARBA" id="ARBA00022692"/>
    </source>
</evidence>
<keyword evidence="2" id="KW-0813">Transport</keyword>
<organism evidence="10">
    <name type="scientific">hydrothermal vent metagenome</name>
    <dbReference type="NCBI Taxonomy" id="652676"/>
    <lineage>
        <taxon>unclassified sequences</taxon>
        <taxon>metagenomes</taxon>
        <taxon>ecological metagenomes</taxon>
    </lineage>
</organism>
<gene>
    <name evidence="10" type="ORF">MNBD_NITROSPINAE02-1032</name>
</gene>
<dbReference type="PANTHER" id="PTHR33909">
    <property type="entry name" value="SEC TRANSLOCON ACCESSORY COMPLEX SUBUNIT YAJC"/>
    <property type="match status" value="1"/>
</dbReference>